<organism evidence="3 4">
    <name type="scientific">Anaeromyxobacter oryzae</name>
    <dbReference type="NCBI Taxonomy" id="2918170"/>
    <lineage>
        <taxon>Bacteria</taxon>
        <taxon>Pseudomonadati</taxon>
        <taxon>Myxococcota</taxon>
        <taxon>Myxococcia</taxon>
        <taxon>Myxococcales</taxon>
        <taxon>Cystobacterineae</taxon>
        <taxon>Anaeromyxobacteraceae</taxon>
        <taxon>Anaeromyxobacter</taxon>
    </lineage>
</organism>
<protein>
    <recommendedName>
        <fullName evidence="5">Lipoprotein</fullName>
    </recommendedName>
</protein>
<reference evidence="4" key="1">
    <citation type="journal article" date="2022" name="Int. J. Syst. Evol. Microbiol.">
        <title>Anaeromyxobacter oryzae sp. nov., Anaeromyxobacter diazotrophicus sp. nov. and Anaeromyxobacter paludicola sp. nov., isolated from paddy soils.</title>
        <authorList>
            <person name="Itoh H."/>
            <person name="Xu Z."/>
            <person name="Mise K."/>
            <person name="Masuda Y."/>
            <person name="Ushijima N."/>
            <person name="Hayakawa C."/>
            <person name="Shiratori Y."/>
            <person name="Senoo K."/>
        </authorList>
    </citation>
    <scope>NUCLEOTIDE SEQUENCE [LARGE SCALE GENOMIC DNA]</scope>
    <source>
        <strain evidence="4">Red232</strain>
    </source>
</reference>
<evidence type="ECO:0000256" key="2">
    <source>
        <dbReference type="SAM" id="SignalP"/>
    </source>
</evidence>
<feature type="signal peptide" evidence="2">
    <location>
        <begin position="1"/>
        <end position="23"/>
    </location>
</feature>
<dbReference type="Proteomes" id="UP001162891">
    <property type="component" value="Chromosome"/>
</dbReference>
<keyword evidence="2" id="KW-0732">Signal</keyword>
<feature type="chain" id="PRO_5045628683" description="Lipoprotein" evidence="2">
    <location>
        <begin position="24"/>
        <end position="124"/>
    </location>
</feature>
<evidence type="ECO:0008006" key="5">
    <source>
        <dbReference type="Google" id="ProtNLM"/>
    </source>
</evidence>
<sequence length="124" mass="12125">MCSRSAALAVAALAAVTACCAPARESPDAAAPPDRAAATTSRGSAPVGLHGTCPETGCPAGQRCIEWCGVAGCRPGLVFRTCEIPCKTDAQCPAGLACATIADGPGQVCDGGGAAAPRQDGPRE</sequence>
<dbReference type="PROSITE" id="PS51257">
    <property type="entry name" value="PROKAR_LIPOPROTEIN"/>
    <property type="match status" value="1"/>
</dbReference>
<proteinExistence type="predicted"/>
<name>A0ABN6MM76_9BACT</name>
<keyword evidence="4" id="KW-1185">Reference proteome</keyword>
<feature type="region of interest" description="Disordered" evidence="1">
    <location>
        <begin position="24"/>
        <end position="47"/>
    </location>
</feature>
<feature type="compositionally biased region" description="Low complexity" evidence="1">
    <location>
        <begin position="24"/>
        <end position="41"/>
    </location>
</feature>
<evidence type="ECO:0000313" key="4">
    <source>
        <dbReference type="Proteomes" id="UP001162891"/>
    </source>
</evidence>
<evidence type="ECO:0000313" key="3">
    <source>
        <dbReference type="EMBL" id="BDG02153.1"/>
    </source>
</evidence>
<evidence type="ECO:0000256" key="1">
    <source>
        <dbReference type="SAM" id="MobiDB-lite"/>
    </source>
</evidence>
<accession>A0ABN6MM76</accession>
<dbReference type="RefSeq" id="WP_248359484.1">
    <property type="nucleotide sequence ID" value="NZ_AP025591.1"/>
</dbReference>
<gene>
    <name evidence="3" type="ORF">AMOR_11490</name>
</gene>
<dbReference type="EMBL" id="AP025591">
    <property type="protein sequence ID" value="BDG02153.1"/>
    <property type="molecule type" value="Genomic_DNA"/>
</dbReference>